<sequence>MSDATADARGSATPVAPLDWKTNVAPTTARSGPFAHLAKGYPTLATRMGVVPPTAMFRRFGALNARNLLYYQNELMQLEAELISLENKDYQSGEYKEFYAHDSRWLMTSDEEVKGQPRDGDTDQRDMVLRMRDLLKEYIAILLVEIEN</sequence>
<dbReference type="PANTHER" id="PTHR34502:SF5">
    <property type="entry name" value="DUF6594 DOMAIN-CONTAINING PROTEIN"/>
    <property type="match status" value="1"/>
</dbReference>
<evidence type="ECO:0000313" key="2">
    <source>
        <dbReference type="EMBL" id="KAJ4350343.1"/>
    </source>
</evidence>
<accession>A0A9W8XH90</accession>
<evidence type="ECO:0000259" key="1">
    <source>
        <dbReference type="Pfam" id="PF20237"/>
    </source>
</evidence>
<dbReference type="OrthoDB" id="5342093at2759"/>
<comment type="caution">
    <text evidence="2">The sequence shown here is derived from an EMBL/GenBank/DDBJ whole genome shotgun (WGS) entry which is preliminary data.</text>
</comment>
<protein>
    <recommendedName>
        <fullName evidence="1">DUF6594 domain-containing protein</fullName>
    </recommendedName>
</protein>
<name>A0A9W8XH90_9PLEO</name>
<dbReference type="EMBL" id="JAPEUX010000006">
    <property type="protein sequence ID" value="KAJ4350343.1"/>
    <property type="molecule type" value="Genomic_DNA"/>
</dbReference>
<dbReference type="InterPro" id="IPR046529">
    <property type="entry name" value="DUF6594"/>
</dbReference>
<reference evidence="2" key="1">
    <citation type="submission" date="2022-10" db="EMBL/GenBank/DDBJ databases">
        <title>Tapping the CABI collections for fungal endophytes: first genome assemblies for Collariella, Neodidymelliopsis, Ascochyta clinopodiicola, Didymella pomorum, Didymosphaeria variabile, Neocosmospora piperis and Neocucurbitaria cava.</title>
        <authorList>
            <person name="Hill R."/>
        </authorList>
    </citation>
    <scope>NUCLEOTIDE SEQUENCE</scope>
    <source>
        <strain evidence="2">IMI 356815</strain>
    </source>
</reference>
<dbReference type="Proteomes" id="UP001140513">
    <property type="component" value="Unassembled WGS sequence"/>
</dbReference>
<dbReference type="Pfam" id="PF20237">
    <property type="entry name" value="DUF6594"/>
    <property type="match status" value="1"/>
</dbReference>
<keyword evidence="3" id="KW-1185">Reference proteome</keyword>
<organism evidence="2 3">
    <name type="scientific">Didymosphaeria variabile</name>
    <dbReference type="NCBI Taxonomy" id="1932322"/>
    <lineage>
        <taxon>Eukaryota</taxon>
        <taxon>Fungi</taxon>
        <taxon>Dikarya</taxon>
        <taxon>Ascomycota</taxon>
        <taxon>Pezizomycotina</taxon>
        <taxon>Dothideomycetes</taxon>
        <taxon>Pleosporomycetidae</taxon>
        <taxon>Pleosporales</taxon>
        <taxon>Massarineae</taxon>
        <taxon>Didymosphaeriaceae</taxon>
        <taxon>Didymosphaeria</taxon>
    </lineage>
</organism>
<evidence type="ECO:0000313" key="3">
    <source>
        <dbReference type="Proteomes" id="UP001140513"/>
    </source>
</evidence>
<dbReference type="GeneID" id="80912494"/>
<proteinExistence type="predicted"/>
<dbReference type="AlphaFoldDB" id="A0A9W8XH90"/>
<dbReference type="PANTHER" id="PTHR34502">
    <property type="entry name" value="DUF6594 DOMAIN-CONTAINING PROTEIN-RELATED"/>
    <property type="match status" value="1"/>
</dbReference>
<feature type="domain" description="DUF6594" evidence="1">
    <location>
        <begin position="41"/>
        <end position="142"/>
    </location>
</feature>
<dbReference type="RefSeq" id="XP_056069273.1">
    <property type="nucleotide sequence ID" value="XM_056217717.1"/>
</dbReference>
<gene>
    <name evidence="2" type="ORF">N0V89_008964</name>
</gene>